<gene>
    <name evidence="2" type="ORF">HYG82_10185</name>
</gene>
<dbReference type="InterPro" id="IPR046783">
    <property type="entry name" value="HTH_63"/>
</dbReference>
<proteinExistence type="predicted"/>
<dbReference type="GeneID" id="56033662"/>
<dbReference type="Pfam" id="PF20575">
    <property type="entry name" value="HTH_63"/>
    <property type="match status" value="1"/>
</dbReference>
<feature type="region of interest" description="Disordered" evidence="1">
    <location>
        <begin position="167"/>
        <end position="186"/>
    </location>
</feature>
<reference evidence="2 3" key="1">
    <citation type="submission" date="2020-07" db="EMBL/GenBank/DDBJ databases">
        <authorList>
            <person name="Cui H."/>
        </authorList>
    </citation>
    <scope>NUCLEOTIDE SEQUENCE [LARGE SCALE GENOMIC DNA]</scope>
    <source>
        <strain evidence="2 3">YPL8</strain>
    </source>
</reference>
<dbReference type="KEGG" id="haly:HYG82_10185"/>
<dbReference type="AlphaFoldDB" id="A0A7D5KJ67"/>
<dbReference type="EMBL" id="CP058601">
    <property type="protein sequence ID" value="QLG49199.1"/>
    <property type="molecule type" value="Genomic_DNA"/>
</dbReference>
<dbReference type="Proteomes" id="UP000509241">
    <property type="component" value="Chromosome"/>
</dbReference>
<accession>A0A7D5KJ67</accession>
<dbReference type="OrthoDB" id="241883at2157"/>
<evidence type="ECO:0000313" key="3">
    <source>
        <dbReference type="Proteomes" id="UP000509241"/>
    </source>
</evidence>
<protein>
    <submittedName>
        <fullName evidence="2">Uncharacterized protein</fullName>
    </submittedName>
</protein>
<organism evidence="2 3">
    <name type="scientific">Natrinema halophilum</name>
    <dbReference type="NCBI Taxonomy" id="1699371"/>
    <lineage>
        <taxon>Archaea</taxon>
        <taxon>Methanobacteriati</taxon>
        <taxon>Methanobacteriota</taxon>
        <taxon>Stenosarchaea group</taxon>
        <taxon>Halobacteria</taxon>
        <taxon>Halobacteriales</taxon>
        <taxon>Natrialbaceae</taxon>
        <taxon>Natrinema</taxon>
    </lineage>
</organism>
<keyword evidence="3" id="KW-1185">Reference proteome</keyword>
<sequence length="186" mass="21174">MSASEPAVHPVVDPDHREYVRIDCYVRSNVPAAVSDQIRALVDRLWSLREHGCIDDVQVSRWPPQRLLTTEAGSTRGDLVTEFEQWANRHGYSLEPGFRRRENPPAPFVVDTERREQIRVPLVALAFYEDDDADALRGVVPCTERSATGDERTYTVDGWLTAAETRAFDEPIRASQTDQPPLMERQ</sequence>
<dbReference type="RefSeq" id="WP_179260934.1">
    <property type="nucleotide sequence ID" value="NZ_CP058601.1"/>
</dbReference>
<evidence type="ECO:0000313" key="2">
    <source>
        <dbReference type="EMBL" id="QLG49199.1"/>
    </source>
</evidence>
<name>A0A7D5KJ67_9EURY</name>
<evidence type="ECO:0000256" key="1">
    <source>
        <dbReference type="SAM" id="MobiDB-lite"/>
    </source>
</evidence>